<dbReference type="AlphaFoldDB" id="A0A2T3ANG8"/>
<keyword evidence="2" id="KW-1185">Reference proteome</keyword>
<dbReference type="Proteomes" id="UP000241462">
    <property type="component" value="Unassembled WGS sequence"/>
</dbReference>
<evidence type="ECO:0000313" key="2">
    <source>
        <dbReference type="Proteomes" id="UP000241462"/>
    </source>
</evidence>
<evidence type="ECO:0000313" key="1">
    <source>
        <dbReference type="EMBL" id="PSS05204.1"/>
    </source>
</evidence>
<dbReference type="GO" id="GO:0008233">
    <property type="term" value="F:peptidase activity"/>
    <property type="evidence" value="ECO:0007669"/>
    <property type="project" value="UniProtKB-KW"/>
</dbReference>
<dbReference type="InterPro" id="IPR011042">
    <property type="entry name" value="6-blade_b-propeller_TolB-like"/>
</dbReference>
<dbReference type="PANTHER" id="PTHR32161:SF8">
    <property type="entry name" value="DPP6 N-TERMINAL DOMAIN-LIKE PROTEIN"/>
    <property type="match status" value="1"/>
</dbReference>
<dbReference type="SUPFAM" id="SSF82171">
    <property type="entry name" value="DPP6 N-terminal domain-like"/>
    <property type="match status" value="1"/>
</dbReference>
<gene>
    <name evidence="1" type="ORF">BD289DRAFT_2194</name>
</gene>
<proteinExistence type="predicted"/>
<dbReference type="InParanoid" id="A0A2T3ANG8"/>
<organism evidence="1 2">
    <name type="scientific">Coniella lustricola</name>
    <dbReference type="NCBI Taxonomy" id="2025994"/>
    <lineage>
        <taxon>Eukaryota</taxon>
        <taxon>Fungi</taxon>
        <taxon>Dikarya</taxon>
        <taxon>Ascomycota</taxon>
        <taxon>Pezizomycotina</taxon>
        <taxon>Sordariomycetes</taxon>
        <taxon>Sordariomycetidae</taxon>
        <taxon>Diaporthales</taxon>
        <taxon>Schizoparmaceae</taxon>
        <taxon>Coniella</taxon>
    </lineage>
</organism>
<sequence length="685" mass="75515">MGEEHAGSSRGVPEFSRLTTAVCPYGHDADSYPHLVSRADTENHRSHLTRQEPIPGKKGILYMNRNSPISSELYIANADGTNERLLLGANNNSVYEYHAQWSPDNQWVVFTSERNGDGNSDLWRVRPDGSDLQPIATTPSVEGAGSISPNGRLVAYHSTRGNYKSNIWIQDLSTGAAWNMTNSTAVAGNSSLPDGHFRPAWSPDGQWVVFSSDKDTLWRGHNNVSGWEHAQELSIYAIRLDGSEYRCVVNKTGYSLGSPKFSPDGKRIVFYEMTTEATVFARRLSLRDEEVSQIVSVDFATGTDRIQHTSGSGVKVFPQYVDENTIGYRNKSTGFNYVSAQANGTTMDRTSIAGSIIASPAWSPDGTQVVYEKAVWNQPDSDQQAWRPINKKLYSWSDDWENRNMDSFPTLSKQGVLAVSEQKLANGSLYVMKPDGTDQQEIFSALTDNVTTAEFAAESDGGAFQPGWSPDGDWLVVGLGTWFQARGTEPGLIYRVAANGSWHEALVNDAGINAGFPSLSADGRYVVYRTWNETSGWPGGLRVLDLENGNTTVLTTSWDVLPTFAPTGSKILFTRRSSTPISGPYDDNYDICTINIDGTDFQNLTPESLGNDAHATWTADGKIWYITAKYGFPEEGPVYDNIWQPYGQIMLMNDDGSDKTVWSNGMWEDAMPLFIPNSLLNGTNA</sequence>
<dbReference type="EMBL" id="KZ678372">
    <property type="protein sequence ID" value="PSS05204.1"/>
    <property type="molecule type" value="Genomic_DNA"/>
</dbReference>
<dbReference type="InterPro" id="IPR011659">
    <property type="entry name" value="WD40"/>
</dbReference>
<name>A0A2T3ANG8_9PEZI</name>
<dbReference type="PANTHER" id="PTHR32161">
    <property type="entry name" value="DPP6 N-TERMINAL DOMAIN-LIKE PROTEIN"/>
    <property type="match status" value="1"/>
</dbReference>
<dbReference type="GO" id="GO:0006508">
    <property type="term" value="P:proteolysis"/>
    <property type="evidence" value="ECO:0007669"/>
    <property type="project" value="UniProtKB-KW"/>
</dbReference>
<protein>
    <submittedName>
        <fullName evidence="1">Tricorn protease N-terminal domain-containing protein</fullName>
    </submittedName>
</protein>
<dbReference type="Pfam" id="PF07676">
    <property type="entry name" value="PD40"/>
    <property type="match status" value="7"/>
</dbReference>
<reference evidence="1 2" key="1">
    <citation type="journal article" date="2018" name="Mycol. Prog.">
        <title>Coniella lustricola, a new species from submerged detritus.</title>
        <authorList>
            <person name="Raudabaugh D.B."/>
            <person name="Iturriaga T."/>
            <person name="Carver A."/>
            <person name="Mondo S."/>
            <person name="Pangilinan J."/>
            <person name="Lipzen A."/>
            <person name="He G."/>
            <person name="Amirebrahimi M."/>
            <person name="Grigoriev I.V."/>
            <person name="Miller A.N."/>
        </authorList>
    </citation>
    <scope>NUCLEOTIDE SEQUENCE [LARGE SCALE GENOMIC DNA]</scope>
    <source>
        <strain evidence="1 2">B22-T-1</strain>
    </source>
</reference>
<dbReference type="Gene3D" id="2.120.10.30">
    <property type="entry name" value="TolB, C-terminal domain"/>
    <property type="match status" value="3"/>
</dbReference>
<dbReference type="STRING" id="2025994.A0A2T3ANG8"/>
<accession>A0A2T3ANG8</accession>
<dbReference type="SUPFAM" id="SSF69322">
    <property type="entry name" value="Tricorn protease domain 2"/>
    <property type="match status" value="1"/>
</dbReference>
<keyword evidence="1" id="KW-0378">Hydrolase</keyword>
<keyword evidence="1" id="KW-0645">Protease</keyword>
<dbReference type="OrthoDB" id="43744at2759"/>